<evidence type="ECO:0000256" key="4">
    <source>
        <dbReference type="ARBA" id="ARBA00023163"/>
    </source>
</evidence>
<evidence type="ECO:0000256" key="2">
    <source>
        <dbReference type="ARBA" id="ARBA00023015"/>
    </source>
</evidence>
<feature type="modified residue" description="4-aspartylphosphate" evidence="5">
    <location>
        <position position="53"/>
    </location>
</feature>
<comment type="caution">
    <text evidence="7">The sequence shown here is derived from an EMBL/GenBank/DDBJ whole genome shotgun (WGS) entry which is preliminary data.</text>
</comment>
<dbReference type="InterPro" id="IPR005158">
    <property type="entry name" value="BTAD"/>
</dbReference>
<organism evidence="7 8">
    <name type="scientific">Paenibacillus hemerocallicola</name>
    <dbReference type="NCBI Taxonomy" id="1172614"/>
    <lineage>
        <taxon>Bacteria</taxon>
        <taxon>Bacillati</taxon>
        <taxon>Bacillota</taxon>
        <taxon>Bacilli</taxon>
        <taxon>Bacillales</taxon>
        <taxon>Paenibacillaceae</taxon>
        <taxon>Paenibacillus</taxon>
    </lineage>
</organism>
<evidence type="ECO:0000313" key="7">
    <source>
        <dbReference type="EMBL" id="TNJ66216.1"/>
    </source>
</evidence>
<keyword evidence="1" id="KW-0902">Two-component regulatory system</keyword>
<feature type="domain" description="Response regulatory" evidence="6">
    <location>
        <begin position="2"/>
        <end position="116"/>
    </location>
</feature>
<proteinExistence type="predicted"/>
<dbReference type="SUPFAM" id="SSF46894">
    <property type="entry name" value="C-terminal effector domain of the bipartite response regulators"/>
    <property type="match status" value="1"/>
</dbReference>
<keyword evidence="2" id="KW-0805">Transcription regulation</keyword>
<evidence type="ECO:0000259" key="6">
    <source>
        <dbReference type="PROSITE" id="PS50110"/>
    </source>
</evidence>
<dbReference type="Gene3D" id="3.40.50.2300">
    <property type="match status" value="1"/>
</dbReference>
<evidence type="ECO:0000256" key="5">
    <source>
        <dbReference type="PROSITE-ProRule" id="PRU00169"/>
    </source>
</evidence>
<dbReference type="OrthoDB" id="3190595at2"/>
<dbReference type="GO" id="GO:0006355">
    <property type="term" value="P:regulation of DNA-templated transcription"/>
    <property type="evidence" value="ECO:0007669"/>
    <property type="project" value="InterPro"/>
</dbReference>
<dbReference type="InterPro" id="IPR051677">
    <property type="entry name" value="AfsR-DnrI-RedD_regulator"/>
</dbReference>
<dbReference type="EMBL" id="VDCQ01000012">
    <property type="protein sequence ID" value="TNJ66216.1"/>
    <property type="molecule type" value="Genomic_DNA"/>
</dbReference>
<dbReference type="AlphaFoldDB" id="A0A5C4TC88"/>
<dbReference type="GO" id="GO:0003677">
    <property type="term" value="F:DNA binding"/>
    <property type="evidence" value="ECO:0007669"/>
    <property type="project" value="UniProtKB-KW"/>
</dbReference>
<dbReference type="SMART" id="SM01043">
    <property type="entry name" value="BTAD"/>
    <property type="match status" value="1"/>
</dbReference>
<dbReference type="RefSeq" id="WP_139602268.1">
    <property type="nucleotide sequence ID" value="NZ_VDCQ01000012.1"/>
</dbReference>
<keyword evidence="8" id="KW-1185">Reference proteome</keyword>
<dbReference type="SMART" id="SM00448">
    <property type="entry name" value="REC"/>
    <property type="match status" value="1"/>
</dbReference>
<dbReference type="InterPro" id="IPR001789">
    <property type="entry name" value="Sig_transdc_resp-reg_receiver"/>
</dbReference>
<dbReference type="Gene3D" id="1.10.10.10">
    <property type="entry name" value="Winged helix-like DNA-binding domain superfamily/Winged helix DNA-binding domain"/>
    <property type="match status" value="1"/>
</dbReference>
<dbReference type="Proteomes" id="UP000307943">
    <property type="component" value="Unassembled WGS sequence"/>
</dbReference>
<accession>A0A5C4TC88</accession>
<sequence>MKAILIDDERLALNHLEKRLAKLGQVEIVGKHMDPRKGIEQIGQEDVDVVFLDIHMPELNGLELAEQLLAIKPFLNIVFVTAYDHFAVQAFELNALDYVVKPVSMERLKKTTQRVRDRLGIKDGETAVGGKPVKLNMFRQFAVEANDGQMSAIQWRTAKAQELFLYILQHRGQMVRKSFLVEMLWPEFEPAKAYPQLYTTVYHIRKTLSQFGERFHIANSLEGYVLHIQNVLLDVDQWEQHIVSGTPLTQDTIQTHREMMKLNDGEYLQEYDYWWAEPERHRIKLLWLRAALQIAAWYDSRQADEAIACYEEICSRHPLGEEAYFALMKLYASAGNHVSVVRQYRLLTDILMEELNENPSSCITEWWEEWKKSSSSYIAMN</sequence>
<dbReference type="InterPro" id="IPR011990">
    <property type="entry name" value="TPR-like_helical_dom_sf"/>
</dbReference>
<reference evidence="7 8" key="1">
    <citation type="submission" date="2019-05" db="EMBL/GenBank/DDBJ databases">
        <title>We sequenced the genome of Paenibacillus hemerocallicola KCTC 33185 for further insight into its adaptation and study the phylogeny of Paenibacillus.</title>
        <authorList>
            <person name="Narsing Rao M.P."/>
        </authorList>
    </citation>
    <scope>NUCLEOTIDE SEQUENCE [LARGE SCALE GENOMIC DNA]</scope>
    <source>
        <strain evidence="7 8">KCTC 33185</strain>
    </source>
</reference>
<protein>
    <submittedName>
        <fullName evidence="7">Response regulator</fullName>
    </submittedName>
</protein>
<name>A0A5C4TC88_9BACL</name>
<dbReference type="Gene3D" id="1.25.40.10">
    <property type="entry name" value="Tetratricopeptide repeat domain"/>
    <property type="match status" value="1"/>
</dbReference>
<dbReference type="InterPro" id="IPR011006">
    <property type="entry name" value="CheY-like_superfamily"/>
</dbReference>
<dbReference type="InterPro" id="IPR036388">
    <property type="entry name" value="WH-like_DNA-bd_sf"/>
</dbReference>
<dbReference type="GO" id="GO:0000160">
    <property type="term" value="P:phosphorelay signal transduction system"/>
    <property type="evidence" value="ECO:0007669"/>
    <property type="project" value="UniProtKB-KW"/>
</dbReference>
<dbReference type="SUPFAM" id="SSF52172">
    <property type="entry name" value="CheY-like"/>
    <property type="match status" value="1"/>
</dbReference>
<evidence type="ECO:0000313" key="8">
    <source>
        <dbReference type="Proteomes" id="UP000307943"/>
    </source>
</evidence>
<evidence type="ECO:0000256" key="3">
    <source>
        <dbReference type="ARBA" id="ARBA00023125"/>
    </source>
</evidence>
<dbReference type="PANTHER" id="PTHR35807">
    <property type="entry name" value="TRANSCRIPTIONAL REGULATOR REDD-RELATED"/>
    <property type="match status" value="1"/>
</dbReference>
<dbReference type="SUPFAM" id="SSF48452">
    <property type="entry name" value="TPR-like"/>
    <property type="match status" value="1"/>
</dbReference>
<dbReference type="Pfam" id="PF00072">
    <property type="entry name" value="Response_reg"/>
    <property type="match status" value="1"/>
</dbReference>
<keyword evidence="3" id="KW-0238">DNA-binding</keyword>
<keyword evidence="5" id="KW-0597">Phosphoprotein</keyword>
<dbReference type="Pfam" id="PF03704">
    <property type="entry name" value="BTAD"/>
    <property type="match status" value="1"/>
</dbReference>
<keyword evidence="4" id="KW-0804">Transcription</keyword>
<evidence type="ECO:0000256" key="1">
    <source>
        <dbReference type="ARBA" id="ARBA00023012"/>
    </source>
</evidence>
<gene>
    <name evidence="7" type="ORF">FE784_11110</name>
</gene>
<dbReference type="PROSITE" id="PS50110">
    <property type="entry name" value="RESPONSE_REGULATORY"/>
    <property type="match status" value="1"/>
</dbReference>
<dbReference type="InterPro" id="IPR016032">
    <property type="entry name" value="Sig_transdc_resp-reg_C-effctor"/>
</dbReference>
<dbReference type="PANTHER" id="PTHR35807:SF2">
    <property type="entry name" value="TRANSCRIPTIONAL ACTIVATOR DOMAIN"/>
    <property type="match status" value="1"/>
</dbReference>